<proteinExistence type="predicted"/>
<protein>
    <submittedName>
        <fullName evidence="1">Uncharacterized protein</fullName>
    </submittedName>
</protein>
<keyword evidence="2" id="KW-1185">Reference proteome</keyword>
<dbReference type="PANTHER" id="PTHR39069">
    <property type="entry name" value="ECDYSONE-INDUCIBLE GENE E1, ISOFORM A"/>
    <property type="match status" value="1"/>
</dbReference>
<dbReference type="EMBL" id="JAAOIC020000072">
    <property type="protein sequence ID" value="KAG8034006.1"/>
    <property type="molecule type" value="Genomic_DNA"/>
</dbReference>
<name>A0A8J5UVP3_9HYME</name>
<gene>
    <name evidence="1" type="ORF">G9C98_008487</name>
</gene>
<reference evidence="1" key="2">
    <citation type="submission" date="2021-04" db="EMBL/GenBank/DDBJ databases">
        <title>Genome-wide patterns of bracovirus chromosomal integration into multiple host tissues during parasitism.</title>
        <authorList>
            <person name="Chebbi M.A.C."/>
        </authorList>
    </citation>
    <scope>NUCLEOTIDE SEQUENCE</scope>
    <source>
        <tissue evidence="1">Whole body</tissue>
    </source>
</reference>
<accession>A0A8J5UVP3</accession>
<dbReference type="AlphaFoldDB" id="A0A8J5UVP3"/>
<evidence type="ECO:0000313" key="2">
    <source>
        <dbReference type="Proteomes" id="UP000729913"/>
    </source>
</evidence>
<dbReference type="PANTHER" id="PTHR39069:SF8">
    <property type="entry name" value="FI17111P1"/>
    <property type="match status" value="1"/>
</dbReference>
<feature type="non-terminal residue" evidence="1">
    <location>
        <position position="1"/>
    </location>
</feature>
<organism evidence="1 2">
    <name type="scientific">Cotesia typhae</name>
    <dbReference type="NCBI Taxonomy" id="2053667"/>
    <lineage>
        <taxon>Eukaryota</taxon>
        <taxon>Metazoa</taxon>
        <taxon>Ecdysozoa</taxon>
        <taxon>Arthropoda</taxon>
        <taxon>Hexapoda</taxon>
        <taxon>Insecta</taxon>
        <taxon>Pterygota</taxon>
        <taxon>Neoptera</taxon>
        <taxon>Endopterygota</taxon>
        <taxon>Hymenoptera</taxon>
        <taxon>Apocrita</taxon>
        <taxon>Ichneumonoidea</taxon>
        <taxon>Braconidae</taxon>
        <taxon>Microgastrinae</taxon>
        <taxon>Cotesia</taxon>
    </lineage>
</organism>
<dbReference type="Proteomes" id="UP000729913">
    <property type="component" value="Unassembled WGS sequence"/>
</dbReference>
<sequence>MNAKCSRTQKCVCSSTYFPLNSTRCVSLLGGFCWDKSDCPAPNFECIDEKCQCTVGFLPLTSSYCIDGTEKVFDNERLYFKGLKIVFLENLTLLCNHRTILAPAVRNTTLLAKYLGSYCIDKTYCDIAYSDCIDHKCQCEPNFASSSNKCVPPPLGHRCKDNLDCKYIMNSKCSADKFCTCAFKHFGFSKYQCIPSLGGYCTKDNDCTVYASQCIDNQCRCKANFTAVSGNQCKLNFSLVRCNVTLDCGEHWYSTCSVNKRCICHENSFM</sequence>
<comment type="caution">
    <text evidence="1">The sequence shown here is derived from an EMBL/GenBank/DDBJ whole genome shotgun (WGS) entry which is preliminary data.</text>
</comment>
<reference evidence="1" key="1">
    <citation type="submission" date="2020-03" db="EMBL/GenBank/DDBJ databases">
        <authorList>
            <person name="Chebbi M.A."/>
            <person name="Drezen J.M."/>
        </authorList>
    </citation>
    <scope>NUCLEOTIDE SEQUENCE</scope>
    <source>
        <tissue evidence="1">Whole body</tissue>
    </source>
</reference>
<evidence type="ECO:0000313" key="1">
    <source>
        <dbReference type="EMBL" id="KAG8034006.1"/>
    </source>
</evidence>